<sequence length="106" mass="11762">MDLIANYSCVTGEGPLWHSDRNLLYWIDIPNGRLFQYDPKTEEHQIVFEGPQIGGFTIQTDGKLLLFMEKGSIAKWSSEGLETVVEGIGGEEDSRFNDVIAAPNGS</sequence>
<dbReference type="GO" id="GO:0005509">
    <property type="term" value="F:calcium ion binding"/>
    <property type="evidence" value="ECO:0007669"/>
    <property type="project" value="TreeGrafter"/>
</dbReference>
<feature type="domain" description="SMP-30/Gluconolactonase/LRE-like region" evidence="2">
    <location>
        <begin position="12"/>
        <end position="106"/>
    </location>
</feature>
<dbReference type="EMBL" id="UINC01218628">
    <property type="protein sequence ID" value="SVE45738.1"/>
    <property type="molecule type" value="Genomic_DNA"/>
</dbReference>
<organism evidence="3">
    <name type="scientific">marine metagenome</name>
    <dbReference type="NCBI Taxonomy" id="408172"/>
    <lineage>
        <taxon>unclassified sequences</taxon>
        <taxon>metagenomes</taxon>
        <taxon>ecological metagenomes</taxon>
    </lineage>
</organism>
<dbReference type="PANTHER" id="PTHR10907:SF47">
    <property type="entry name" value="REGUCALCIN"/>
    <property type="match status" value="1"/>
</dbReference>
<name>A0A383DPF0_9ZZZZ</name>
<dbReference type="SUPFAM" id="SSF63829">
    <property type="entry name" value="Calcium-dependent phosphotriesterase"/>
    <property type="match status" value="1"/>
</dbReference>
<dbReference type="InterPro" id="IPR011042">
    <property type="entry name" value="6-blade_b-propeller_TolB-like"/>
</dbReference>
<accession>A0A383DPF0</accession>
<gene>
    <name evidence="3" type="ORF">METZ01_LOCUS498592</name>
</gene>
<dbReference type="PANTHER" id="PTHR10907">
    <property type="entry name" value="REGUCALCIN"/>
    <property type="match status" value="1"/>
</dbReference>
<reference evidence="3" key="1">
    <citation type="submission" date="2018-05" db="EMBL/GenBank/DDBJ databases">
        <authorList>
            <person name="Lanie J.A."/>
            <person name="Ng W.-L."/>
            <person name="Kazmierczak K.M."/>
            <person name="Andrzejewski T.M."/>
            <person name="Davidsen T.M."/>
            <person name="Wayne K.J."/>
            <person name="Tettelin H."/>
            <person name="Glass J.I."/>
            <person name="Rusch D."/>
            <person name="Podicherti R."/>
            <person name="Tsui H.-C.T."/>
            <person name="Winkler M.E."/>
        </authorList>
    </citation>
    <scope>NUCLEOTIDE SEQUENCE</scope>
</reference>
<dbReference type="Pfam" id="PF08450">
    <property type="entry name" value="SGL"/>
    <property type="match status" value="1"/>
</dbReference>
<dbReference type="AlphaFoldDB" id="A0A383DPF0"/>
<dbReference type="Gene3D" id="2.120.10.30">
    <property type="entry name" value="TolB, C-terminal domain"/>
    <property type="match status" value="1"/>
</dbReference>
<protein>
    <recommendedName>
        <fullName evidence="2">SMP-30/Gluconolactonase/LRE-like region domain-containing protein</fullName>
    </recommendedName>
</protein>
<evidence type="ECO:0000259" key="2">
    <source>
        <dbReference type="Pfam" id="PF08450"/>
    </source>
</evidence>
<dbReference type="GO" id="GO:0019853">
    <property type="term" value="P:L-ascorbic acid biosynthetic process"/>
    <property type="evidence" value="ECO:0007669"/>
    <property type="project" value="TreeGrafter"/>
</dbReference>
<proteinExistence type="inferred from homology"/>
<feature type="non-terminal residue" evidence="3">
    <location>
        <position position="106"/>
    </location>
</feature>
<evidence type="ECO:0000256" key="1">
    <source>
        <dbReference type="ARBA" id="ARBA00008853"/>
    </source>
</evidence>
<dbReference type="PRINTS" id="PR01790">
    <property type="entry name" value="SMP30FAMILY"/>
</dbReference>
<dbReference type="GO" id="GO:0004341">
    <property type="term" value="F:gluconolactonase activity"/>
    <property type="evidence" value="ECO:0007669"/>
    <property type="project" value="TreeGrafter"/>
</dbReference>
<dbReference type="InterPro" id="IPR005511">
    <property type="entry name" value="SMP-30"/>
</dbReference>
<dbReference type="InterPro" id="IPR013658">
    <property type="entry name" value="SGL"/>
</dbReference>
<comment type="similarity">
    <text evidence="1">Belongs to the SMP-30/CGR1 family.</text>
</comment>
<evidence type="ECO:0000313" key="3">
    <source>
        <dbReference type="EMBL" id="SVE45738.1"/>
    </source>
</evidence>